<evidence type="ECO:0000313" key="1">
    <source>
        <dbReference type="EMBL" id="CAF1251199.1"/>
    </source>
</evidence>
<sequence length="727" mass="83008">MITVCNSIVLDIVMANKVAPVPDSKLPSFTTSKTSSPFLDIMRTYVQSKMCYHPSALTNANVTNINNKAVAYQIDLWTLVDRRSAKQRERPYNAENTPREPLKNLWSYDFGHPKTVLKKKLKLTYDLMQTSWKTICPKCDGHGRYDCWSCDGRGLKHCTNCPTNYSTTYYTATCSSCHGSRLKKCSSCGGSGRIDCSRCSKRGILLHWYELKIVWYTIHSVSYQSNTPLPPKKIKKAPGKENSFTVDVIWSQTTSFDQYFQSKLATPLNSLVKIDQLTRDFNKKHLKKMKKDRRMIGLKCEIQRLGVTEVEYEIEGFTNKRDVNMGNRFHFYHYGIGKKNEPLVYENDYPLNACGCFGVGCAHYSKCCTQSFSITENKTMASKVAPAPDTSSPFLDIMKTYVQSKMCYHPSALMNANVTNVNTKATAYQIDLWTLIDRRTIEQQGRPYNGENTPQEQLRDPWSYDFGRPAIVLENRQKSVHDLMQTSWKAACSKCNGHGMHNCASCHGRGRRACTHCGTTQNSAQHAHQCISCHGTRTVTCSNCRGHGKVSCTRCNRRGVLLHWHRLTIEWYTLHSVSYQSNTPLPVKKIKQAPGKQIYLSLEQGWSQTAQFDQYFQSRLATLPNCSVKINELTEDYNKKHLQNIKQNMRMIALKCEIQKLDITEVEYEIEGFTNKRDENMGNKFRFYHYGVGKENEPLVYENDYPLNTCGCCGAGCAHYSKCCTVM</sequence>
<dbReference type="SUPFAM" id="SSF57938">
    <property type="entry name" value="DnaJ/Hsp40 cysteine-rich domain"/>
    <property type="match status" value="1"/>
</dbReference>
<dbReference type="PANTHER" id="PTHR48465:SF1">
    <property type="entry name" value="PROTEIN SSUH2 HOMOLOG"/>
    <property type="match status" value="1"/>
</dbReference>
<dbReference type="PANTHER" id="PTHR48465">
    <property type="entry name" value="PROTEIN SSUH2 HOMOLOG"/>
    <property type="match status" value="1"/>
</dbReference>
<protein>
    <recommendedName>
        <fullName evidence="3">Protein SSUH2 homolog</fullName>
    </recommendedName>
</protein>
<dbReference type="InterPro" id="IPR036410">
    <property type="entry name" value="HSP_DnaJ_Cys-rich_dom_sf"/>
</dbReference>
<evidence type="ECO:0008006" key="3">
    <source>
        <dbReference type="Google" id="ProtNLM"/>
    </source>
</evidence>
<dbReference type="InterPro" id="IPR052789">
    <property type="entry name" value="SSUH2_homolog"/>
</dbReference>
<comment type="caution">
    <text evidence="1">The sequence shown here is derived from an EMBL/GenBank/DDBJ whole genome shotgun (WGS) entry which is preliminary data.</text>
</comment>
<dbReference type="Proteomes" id="UP000663852">
    <property type="component" value="Unassembled WGS sequence"/>
</dbReference>
<dbReference type="OrthoDB" id="3355217at2759"/>
<accession>A0A814ZWZ8</accession>
<proteinExistence type="predicted"/>
<evidence type="ECO:0000313" key="2">
    <source>
        <dbReference type="Proteomes" id="UP000663852"/>
    </source>
</evidence>
<organism evidence="1 2">
    <name type="scientific">Adineta ricciae</name>
    <name type="common">Rotifer</name>
    <dbReference type="NCBI Taxonomy" id="249248"/>
    <lineage>
        <taxon>Eukaryota</taxon>
        <taxon>Metazoa</taxon>
        <taxon>Spiralia</taxon>
        <taxon>Gnathifera</taxon>
        <taxon>Rotifera</taxon>
        <taxon>Eurotatoria</taxon>
        <taxon>Bdelloidea</taxon>
        <taxon>Adinetida</taxon>
        <taxon>Adinetidae</taxon>
        <taxon>Adineta</taxon>
    </lineage>
</organism>
<dbReference type="EMBL" id="CAJNOJ010000180">
    <property type="protein sequence ID" value="CAF1251199.1"/>
    <property type="molecule type" value="Genomic_DNA"/>
</dbReference>
<gene>
    <name evidence="1" type="ORF">EDS130_LOCUS27983</name>
</gene>
<name>A0A814ZWZ8_ADIRI</name>
<reference evidence="1" key="1">
    <citation type="submission" date="2021-02" db="EMBL/GenBank/DDBJ databases">
        <authorList>
            <person name="Nowell W R."/>
        </authorList>
    </citation>
    <scope>NUCLEOTIDE SEQUENCE</scope>
</reference>
<dbReference type="AlphaFoldDB" id="A0A814ZWZ8"/>